<name>A0ABV8HTA4_9ACTN</name>
<evidence type="ECO:0008006" key="4">
    <source>
        <dbReference type="Google" id="ProtNLM"/>
    </source>
</evidence>
<protein>
    <recommendedName>
        <fullName evidence="4">Integral membrane protein</fullName>
    </recommendedName>
</protein>
<feature type="transmembrane region" description="Helical" evidence="1">
    <location>
        <begin position="23"/>
        <end position="44"/>
    </location>
</feature>
<organism evidence="2 3">
    <name type="scientific">Streptomyces polygonati</name>
    <dbReference type="NCBI Taxonomy" id="1617087"/>
    <lineage>
        <taxon>Bacteria</taxon>
        <taxon>Bacillati</taxon>
        <taxon>Actinomycetota</taxon>
        <taxon>Actinomycetes</taxon>
        <taxon>Kitasatosporales</taxon>
        <taxon>Streptomycetaceae</taxon>
        <taxon>Streptomyces</taxon>
    </lineage>
</organism>
<keyword evidence="1" id="KW-0812">Transmembrane</keyword>
<dbReference type="RefSeq" id="WP_386431759.1">
    <property type="nucleotide sequence ID" value="NZ_JBHSBB010000014.1"/>
</dbReference>
<evidence type="ECO:0000256" key="1">
    <source>
        <dbReference type="SAM" id="Phobius"/>
    </source>
</evidence>
<keyword evidence="1" id="KW-0472">Membrane</keyword>
<evidence type="ECO:0000313" key="3">
    <source>
        <dbReference type="Proteomes" id="UP001595765"/>
    </source>
</evidence>
<gene>
    <name evidence="2" type="ORF">ACFO3J_22045</name>
</gene>
<accession>A0ABV8HTA4</accession>
<reference evidence="3" key="1">
    <citation type="journal article" date="2019" name="Int. J. Syst. Evol. Microbiol.">
        <title>The Global Catalogue of Microorganisms (GCM) 10K type strain sequencing project: providing services to taxonomists for standard genome sequencing and annotation.</title>
        <authorList>
            <consortium name="The Broad Institute Genomics Platform"/>
            <consortium name="The Broad Institute Genome Sequencing Center for Infectious Disease"/>
            <person name="Wu L."/>
            <person name="Ma J."/>
        </authorList>
    </citation>
    <scope>NUCLEOTIDE SEQUENCE [LARGE SCALE GENOMIC DNA]</scope>
    <source>
        <strain evidence="3">CGMCC 4.7237</strain>
    </source>
</reference>
<feature type="transmembrane region" description="Helical" evidence="1">
    <location>
        <begin position="50"/>
        <end position="69"/>
    </location>
</feature>
<keyword evidence="1" id="KW-1133">Transmembrane helix</keyword>
<feature type="transmembrane region" description="Helical" evidence="1">
    <location>
        <begin position="76"/>
        <end position="98"/>
    </location>
</feature>
<dbReference type="EMBL" id="JBHSBB010000014">
    <property type="protein sequence ID" value="MFC4034136.1"/>
    <property type="molecule type" value="Genomic_DNA"/>
</dbReference>
<evidence type="ECO:0000313" key="2">
    <source>
        <dbReference type="EMBL" id="MFC4034136.1"/>
    </source>
</evidence>
<sequence>MAQNASEILHNVWLNSDDRRHPLVNSLVTVTCVLGTISTVFAGFPSLHAVSVWTGLVGIVSGGWGQYISVTTSERFALILSLAMCGVGFYIGMAHGAFW</sequence>
<keyword evidence="3" id="KW-1185">Reference proteome</keyword>
<dbReference type="Proteomes" id="UP001595765">
    <property type="component" value="Unassembled WGS sequence"/>
</dbReference>
<proteinExistence type="predicted"/>
<comment type="caution">
    <text evidence="2">The sequence shown here is derived from an EMBL/GenBank/DDBJ whole genome shotgun (WGS) entry which is preliminary data.</text>
</comment>